<dbReference type="Proteomes" id="UP000237682">
    <property type="component" value="Unassembled WGS sequence"/>
</dbReference>
<feature type="signal peptide" evidence="3">
    <location>
        <begin position="1"/>
        <end position="24"/>
    </location>
</feature>
<protein>
    <submittedName>
        <fullName evidence="5">ABC transporter substrate-binding protein</fullName>
    </submittedName>
</protein>
<evidence type="ECO:0000259" key="4">
    <source>
        <dbReference type="Pfam" id="PF13407"/>
    </source>
</evidence>
<dbReference type="PANTHER" id="PTHR30036">
    <property type="entry name" value="D-XYLOSE-BINDING PERIPLASMIC PROTEIN"/>
    <property type="match status" value="1"/>
</dbReference>
<dbReference type="RefSeq" id="WP_105863981.1">
    <property type="nucleotide sequence ID" value="NZ_PUEJ01000008.1"/>
</dbReference>
<evidence type="ECO:0000256" key="2">
    <source>
        <dbReference type="ARBA" id="ARBA00007639"/>
    </source>
</evidence>
<sequence length="338" mass="35206">MLKYLMTTAAFAVGLAATAGAASAADKLTFALVPKNTNNPFFDQAQAGCKKAEKELGGAIECLYVGPGEHGGGDEQAQIVQDLITKGVDGIAVSPANAPAIAAALQGAAGAKIPVLTWDSDLLADNKGERLAYVGTHNYEIGVNLAKLAMKIKPKGGKICIQSGGAAAANHNERMQGIRDTLAGKQSAQAPGERLAGQNGWTEVDGCPLYTDDDFPKSVQQMEDTLGKYPDLDAFIPTGGFPQFLPDAYRQVAGKYKDKIASGALALVVADTLPVQLDLLKAGLASGNVGQRPFEMGYKAMYFLKDIKDGKAPPKDPTYTGLDVCTPENVATCIGGGN</sequence>
<dbReference type="GO" id="GO:0030288">
    <property type="term" value="C:outer membrane-bounded periplasmic space"/>
    <property type="evidence" value="ECO:0007669"/>
    <property type="project" value="TreeGrafter"/>
</dbReference>
<comment type="subcellular location">
    <subcellularLocation>
        <location evidence="1">Periplasm</location>
    </subcellularLocation>
</comment>
<evidence type="ECO:0000256" key="3">
    <source>
        <dbReference type="SAM" id="SignalP"/>
    </source>
</evidence>
<name>A0A2S9Q7Y1_9HYPH</name>
<reference evidence="5 6" key="1">
    <citation type="submission" date="2018-02" db="EMBL/GenBank/DDBJ databases">
        <title>Whole genome sequencing of endophytic bacterium.</title>
        <authorList>
            <person name="Eedara R."/>
            <person name="Podile A.R."/>
        </authorList>
    </citation>
    <scope>NUCLEOTIDE SEQUENCE [LARGE SCALE GENOMIC DNA]</scope>
    <source>
        <strain evidence="5 6">RP1T</strain>
    </source>
</reference>
<gene>
    <name evidence="5" type="ORF">C5L14_20720</name>
</gene>
<evidence type="ECO:0000256" key="1">
    <source>
        <dbReference type="ARBA" id="ARBA00004418"/>
    </source>
</evidence>
<feature type="domain" description="Periplasmic binding protein" evidence="4">
    <location>
        <begin position="30"/>
        <end position="311"/>
    </location>
</feature>
<evidence type="ECO:0000313" key="6">
    <source>
        <dbReference type="Proteomes" id="UP000237682"/>
    </source>
</evidence>
<dbReference type="SUPFAM" id="SSF53822">
    <property type="entry name" value="Periplasmic binding protein-like I"/>
    <property type="match status" value="1"/>
</dbReference>
<feature type="chain" id="PRO_5015717045" evidence="3">
    <location>
        <begin position="25"/>
        <end position="338"/>
    </location>
</feature>
<dbReference type="GO" id="GO:0030246">
    <property type="term" value="F:carbohydrate binding"/>
    <property type="evidence" value="ECO:0007669"/>
    <property type="project" value="TreeGrafter"/>
</dbReference>
<keyword evidence="6" id="KW-1185">Reference proteome</keyword>
<dbReference type="EMBL" id="PUEJ01000008">
    <property type="protein sequence ID" value="PRH85420.1"/>
    <property type="molecule type" value="Genomic_DNA"/>
</dbReference>
<evidence type="ECO:0000313" key="5">
    <source>
        <dbReference type="EMBL" id="PRH85420.1"/>
    </source>
</evidence>
<dbReference type="Gene3D" id="3.40.50.2300">
    <property type="match status" value="2"/>
</dbReference>
<proteinExistence type="inferred from homology"/>
<accession>A0A2S9Q7Y1</accession>
<dbReference type="InterPro" id="IPR050555">
    <property type="entry name" value="Bact_Solute-Bind_Prot2"/>
</dbReference>
<dbReference type="AlphaFoldDB" id="A0A2S9Q7Y1"/>
<keyword evidence="3" id="KW-0732">Signal</keyword>
<dbReference type="PANTHER" id="PTHR30036:SF7">
    <property type="entry name" value="ABC TRANSPORTER PERIPLASMIC-BINDING PROTEIN YPHF"/>
    <property type="match status" value="1"/>
</dbReference>
<dbReference type="InterPro" id="IPR028082">
    <property type="entry name" value="Peripla_BP_I"/>
</dbReference>
<dbReference type="OrthoDB" id="3189720at2"/>
<dbReference type="InterPro" id="IPR025997">
    <property type="entry name" value="SBP_2_dom"/>
</dbReference>
<organism evidence="5 6">
    <name type="scientific">Labrys okinawensis</name>
    <dbReference type="NCBI Taxonomy" id="346911"/>
    <lineage>
        <taxon>Bacteria</taxon>
        <taxon>Pseudomonadati</taxon>
        <taxon>Pseudomonadota</taxon>
        <taxon>Alphaproteobacteria</taxon>
        <taxon>Hyphomicrobiales</taxon>
        <taxon>Xanthobacteraceae</taxon>
        <taxon>Labrys</taxon>
    </lineage>
</organism>
<comment type="caution">
    <text evidence="5">The sequence shown here is derived from an EMBL/GenBank/DDBJ whole genome shotgun (WGS) entry which is preliminary data.</text>
</comment>
<dbReference type="CDD" id="cd06314">
    <property type="entry name" value="PBP1_tmGBP"/>
    <property type="match status" value="1"/>
</dbReference>
<dbReference type="Pfam" id="PF13407">
    <property type="entry name" value="Peripla_BP_4"/>
    <property type="match status" value="1"/>
</dbReference>
<comment type="similarity">
    <text evidence="2">Belongs to the bacterial solute-binding protein 2 family.</text>
</comment>